<evidence type="ECO:0000256" key="1">
    <source>
        <dbReference type="ARBA" id="ARBA00004127"/>
    </source>
</evidence>
<organism evidence="9 10">
    <name type="scientific">Sulfuritalea hydrogenivorans sk43H</name>
    <dbReference type="NCBI Taxonomy" id="1223802"/>
    <lineage>
        <taxon>Bacteria</taxon>
        <taxon>Pseudomonadati</taxon>
        <taxon>Pseudomonadota</taxon>
        <taxon>Betaproteobacteria</taxon>
        <taxon>Nitrosomonadales</taxon>
        <taxon>Sterolibacteriaceae</taxon>
        <taxon>Sulfuritalea</taxon>
    </lineage>
</organism>
<evidence type="ECO:0000313" key="9">
    <source>
        <dbReference type="EMBL" id="BAO29834.1"/>
    </source>
</evidence>
<name>W0SF13_9PROT</name>
<evidence type="ECO:0000256" key="5">
    <source>
        <dbReference type="ARBA" id="ARBA00022692"/>
    </source>
</evidence>
<dbReference type="Proteomes" id="UP000031637">
    <property type="component" value="Chromosome"/>
</dbReference>
<sequence length="273" mass="28838">MDLPTDWIALLALVFILGAKHGLDADHLATIDGLTRHNLRFAPGRARWCGSLFSLGHGAIVLLIALGVGLASAKWQVPEWMEDLGTWISISFLTLLGILNLRAVLTAPAGDMVATIGIKAGLLRRLQATSHPLAIAAVGSLFALSFDTMSQAALFAVTATQHGGVAHTLALGLAFTVGMLLADGANGLWIARLLRRADHRARIASRVMGLMVAAISLSVAAFGLARWLHADVSQWYEGKELMVGVGVIVLLTASFLIGNWLARGSELIGATPD</sequence>
<feature type="transmembrane region" description="Helical" evidence="8">
    <location>
        <begin position="48"/>
        <end position="72"/>
    </location>
</feature>
<feature type="transmembrane region" description="Helical" evidence="8">
    <location>
        <begin position="241"/>
        <end position="262"/>
    </location>
</feature>
<dbReference type="STRING" id="1223802.SUTH_02043"/>
<keyword evidence="3 8" id="KW-0813">Transport</keyword>
<dbReference type="KEGG" id="shd:SUTH_02043"/>
<feature type="transmembrane region" description="Helical" evidence="8">
    <location>
        <begin position="203"/>
        <end position="229"/>
    </location>
</feature>
<dbReference type="EMBL" id="AP012547">
    <property type="protein sequence ID" value="BAO29834.1"/>
    <property type="molecule type" value="Genomic_DNA"/>
</dbReference>
<dbReference type="AlphaFoldDB" id="W0SF13"/>
<evidence type="ECO:0000256" key="4">
    <source>
        <dbReference type="ARBA" id="ARBA00022596"/>
    </source>
</evidence>
<dbReference type="GO" id="GO:0005886">
    <property type="term" value="C:plasma membrane"/>
    <property type="evidence" value="ECO:0007669"/>
    <property type="project" value="UniProtKB-SubCell"/>
</dbReference>
<evidence type="ECO:0000256" key="7">
    <source>
        <dbReference type="ARBA" id="ARBA00023136"/>
    </source>
</evidence>
<dbReference type="InterPro" id="IPR011541">
    <property type="entry name" value="Ni/Co_transpt_high_affinity"/>
</dbReference>
<comment type="similarity">
    <text evidence="2 8">Belongs to the NiCoT transporter (TC 2.A.52) family.</text>
</comment>
<reference evidence="9 10" key="1">
    <citation type="journal article" date="2014" name="Syst. Appl. Microbiol.">
        <title>Complete genomes of freshwater sulfur oxidizers Sulfuricella denitrificans skB26 and Sulfuritalea hydrogenivorans sk43H: genetic insights into the sulfur oxidation pathway of betaproteobacteria.</title>
        <authorList>
            <person name="Watanabe T."/>
            <person name="Kojima H."/>
            <person name="Fukui M."/>
        </authorList>
    </citation>
    <scope>NUCLEOTIDE SEQUENCE [LARGE SCALE GENOMIC DNA]</scope>
    <source>
        <strain evidence="9">DSM22779</strain>
    </source>
</reference>
<evidence type="ECO:0000256" key="8">
    <source>
        <dbReference type="RuleBase" id="RU362101"/>
    </source>
</evidence>
<protein>
    <recommendedName>
        <fullName evidence="8">Nickel/cobalt efflux system</fullName>
    </recommendedName>
</protein>
<dbReference type="InterPro" id="IPR004688">
    <property type="entry name" value="Ni/Co_transpt"/>
</dbReference>
<keyword evidence="10" id="KW-1185">Reference proteome</keyword>
<feature type="transmembrane region" description="Helical" evidence="8">
    <location>
        <begin position="84"/>
        <end position="105"/>
    </location>
</feature>
<keyword evidence="6 8" id="KW-1133">Transmembrane helix</keyword>
<proteinExistence type="inferred from homology"/>
<evidence type="ECO:0000256" key="3">
    <source>
        <dbReference type="ARBA" id="ARBA00022448"/>
    </source>
</evidence>
<evidence type="ECO:0000256" key="2">
    <source>
        <dbReference type="ARBA" id="ARBA00010892"/>
    </source>
</evidence>
<comment type="subcellular location">
    <subcellularLocation>
        <location evidence="8">Cell membrane</location>
        <topology evidence="8">Multi-pass membrane protein</topology>
    </subcellularLocation>
    <subcellularLocation>
        <location evidence="1">Endomembrane system</location>
        <topology evidence="1">Multi-pass membrane protein</topology>
    </subcellularLocation>
</comment>
<keyword evidence="5 8" id="KW-0812">Transmembrane</keyword>
<accession>W0SF13</accession>
<dbReference type="PANTHER" id="PTHR31611">
    <property type="entry name" value="HIGH-AFFINITY NICKEL TRANSPORT PROTEIN NIC1"/>
    <property type="match status" value="1"/>
</dbReference>
<evidence type="ECO:0000313" key="10">
    <source>
        <dbReference type="Proteomes" id="UP000031637"/>
    </source>
</evidence>
<dbReference type="PANTHER" id="PTHR31611:SF0">
    <property type="entry name" value="HIGH-AFFINITY NICKEL TRANSPORT PROTEIN NIC1"/>
    <property type="match status" value="1"/>
</dbReference>
<dbReference type="GO" id="GO:0012505">
    <property type="term" value="C:endomembrane system"/>
    <property type="evidence" value="ECO:0007669"/>
    <property type="project" value="UniProtKB-SubCell"/>
</dbReference>
<dbReference type="Pfam" id="PF03824">
    <property type="entry name" value="NicO"/>
    <property type="match status" value="1"/>
</dbReference>
<dbReference type="HOGENOM" id="CLU_090283_0_0_4"/>
<evidence type="ECO:0000256" key="6">
    <source>
        <dbReference type="ARBA" id="ARBA00022989"/>
    </source>
</evidence>
<dbReference type="RefSeq" id="WP_041099017.1">
    <property type="nucleotide sequence ID" value="NZ_AP012547.1"/>
</dbReference>
<dbReference type="OrthoDB" id="9776706at2"/>
<dbReference type="GO" id="GO:0015099">
    <property type="term" value="F:nickel cation transmembrane transporter activity"/>
    <property type="evidence" value="ECO:0007669"/>
    <property type="project" value="UniProtKB-UniRule"/>
</dbReference>
<feature type="transmembrane region" description="Helical" evidence="8">
    <location>
        <begin position="166"/>
        <end position="191"/>
    </location>
</feature>
<feature type="transmembrane region" description="Helical" evidence="8">
    <location>
        <begin position="126"/>
        <end position="146"/>
    </location>
</feature>
<gene>
    <name evidence="9" type="ORF">SUTH_02043</name>
</gene>
<keyword evidence="4" id="KW-0533">Nickel</keyword>
<keyword evidence="7 8" id="KW-0472">Membrane</keyword>